<name>A0A2T0ZVR5_9ACTN</name>
<evidence type="ECO:0000256" key="3">
    <source>
        <dbReference type="SAM" id="MobiDB-lite"/>
    </source>
</evidence>
<accession>A0A2T0ZVR5</accession>
<keyword evidence="5" id="KW-0689">Ribosomal protein</keyword>
<keyword evidence="1" id="KW-0808">Transferase</keyword>
<evidence type="ECO:0000259" key="4">
    <source>
        <dbReference type="PROSITE" id="PS51186"/>
    </source>
</evidence>
<dbReference type="SUPFAM" id="SSF55729">
    <property type="entry name" value="Acyl-CoA N-acyltransferases (Nat)"/>
    <property type="match status" value="1"/>
</dbReference>
<dbReference type="CDD" id="cd04301">
    <property type="entry name" value="NAT_SF"/>
    <property type="match status" value="1"/>
</dbReference>
<reference evidence="5 6" key="1">
    <citation type="submission" date="2018-03" db="EMBL/GenBank/DDBJ databases">
        <title>Genomic Encyclopedia of Archaeal and Bacterial Type Strains, Phase II (KMG-II): from individual species to whole genera.</title>
        <authorList>
            <person name="Goeker M."/>
        </authorList>
    </citation>
    <scope>NUCLEOTIDE SEQUENCE [LARGE SCALE GENOMIC DNA]</scope>
    <source>
        <strain evidence="5 6">DSM 100065</strain>
    </source>
</reference>
<keyword evidence="6" id="KW-1185">Reference proteome</keyword>
<dbReference type="EMBL" id="PVUE01000017">
    <property type="protein sequence ID" value="PRZ40456.1"/>
    <property type="molecule type" value="Genomic_DNA"/>
</dbReference>
<feature type="region of interest" description="Disordered" evidence="3">
    <location>
        <begin position="1"/>
        <end position="23"/>
    </location>
</feature>
<proteinExistence type="predicted"/>
<keyword evidence="5" id="KW-0687">Ribonucleoprotein</keyword>
<evidence type="ECO:0000256" key="2">
    <source>
        <dbReference type="ARBA" id="ARBA00023315"/>
    </source>
</evidence>
<dbReference type="Gene3D" id="3.40.630.30">
    <property type="match status" value="1"/>
</dbReference>
<feature type="region of interest" description="Disordered" evidence="3">
    <location>
        <begin position="169"/>
        <end position="197"/>
    </location>
</feature>
<dbReference type="GO" id="GO:0005840">
    <property type="term" value="C:ribosome"/>
    <property type="evidence" value="ECO:0007669"/>
    <property type="project" value="UniProtKB-KW"/>
</dbReference>
<dbReference type="InterPro" id="IPR000182">
    <property type="entry name" value="GNAT_dom"/>
</dbReference>
<evidence type="ECO:0000256" key="1">
    <source>
        <dbReference type="ARBA" id="ARBA00022679"/>
    </source>
</evidence>
<dbReference type="Proteomes" id="UP000237752">
    <property type="component" value="Unassembled WGS sequence"/>
</dbReference>
<gene>
    <name evidence="5" type="ORF">CLV47_11794</name>
</gene>
<dbReference type="OrthoDB" id="9799092at2"/>
<dbReference type="PROSITE" id="PS51186">
    <property type="entry name" value="GNAT"/>
    <property type="match status" value="1"/>
</dbReference>
<sequence>MTQPTGTSVHPNSDLPDGWASRPAVSSDVASMTALRRKYEEQIRGWASASEAQIAVAVDDSGRVRREHLVIFDAAGQLRGWCEAHDRAPGRVVILIVVDPDLTAETAEVVGDVLVQFARGMAVAMATDNDVAKTQLDVDVYSADKRQTRWLTLAGLRCVRTWWHMSRPVRPDESASDRPPRDGVQIRAVGRGEDGMPDVGDLRSIHGVLEEAFSDHFNSHEETFEAFVSRLREDPNHHWDHWWIAEINDGAAPRPAGALVGSVIPGPDPAEDTPAAGTYIEYIGVLRSARGHGVATSLIDTVIADAAQRDRKEVALEVDADSPTGAQGLYESLGFVTKYTTESWQLYLDSAV</sequence>
<feature type="compositionally biased region" description="Basic and acidic residues" evidence="3">
    <location>
        <begin position="169"/>
        <end position="181"/>
    </location>
</feature>
<dbReference type="InterPro" id="IPR050832">
    <property type="entry name" value="Bact_Acetyltransf"/>
</dbReference>
<dbReference type="PANTHER" id="PTHR43877">
    <property type="entry name" value="AMINOALKYLPHOSPHONATE N-ACETYLTRANSFERASE-RELATED-RELATED"/>
    <property type="match status" value="1"/>
</dbReference>
<comment type="caution">
    <text evidence="5">The sequence shown here is derived from an EMBL/GenBank/DDBJ whole genome shotgun (WGS) entry which is preliminary data.</text>
</comment>
<dbReference type="Pfam" id="PF00583">
    <property type="entry name" value="Acetyltransf_1"/>
    <property type="match status" value="1"/>
</dbReference>
<evidence type="ECO:0000313" key="5">
    <source>
        <dbReference type="EMBL" id="PRZ40456.1"/>
    </source>
</evidence>
<organism evidence="5 6">
    <name type="scientific">Antricoccus suffuscus</name>
    <dbReference type="NCBI Taxonomy" id="1629062"/>
    <lineage>
        <taxon>Bacteria</taxon>
        <taxon>Bacillati</taxon>
        <taxon>Actinomycetota</taxon>
        <taxon>Actinomycetes</taxon>
        <taxon>Geodermatophilales</taxon>
        <taxon>Antricoccaceae</taxon>
        <taxon>Antricoccus</taxon>
    </lineage>
</organism>
<dbReference type="AlphaFoldDB" id="A0A2T0ZVR5"/>
<keyword evidence="2" id="KW-0012">Acyltransferase</keyword>
<feature type="compositionally biased region" description="Polar residues" evidence="3">
    <location>
        <begin position="1"/>
        <end position="11"/>
    </location>
</feature>
<evidence type="ECO:0000313" key="6">
    <source>
        <dbReference type="Proteomes" id="UP000237752"/>
    </source>
</evidence>
<dbReference type="RefSeq" id="WP_106350329.1">
    <property type="nucleotide sequence ID" value="NZ_PVUE01000017.1"/>
</dbReference>
<protein>
    <submittedName>
        <fullName evidence="5">Ribosomal protein S18 acetylase RimI-like enzyme</fullName>
    </submittedName>
</protein>
<dbReference type="GO" id="GO:0016747">
    <property type="term" value="F:acyltransferase activity, transferring groups other than amino-acyl groups"/>
    <property type="evidence" value="ECO:0007669"/>
    <property type="project" value="InterPro"/>
</dbReference>
<feature type="domain" description="N-acetyltransferase" evidence="4">
    <location>
        <begin position="200"/>
        <end position="352"/>
    </location>
</feature>
<dbReference type="InterPro" id="IPR016181">
    <property type="entry name" value="Acyl_CoA_acyltransferase"/>
</dbReference>